<sequence>MTSLEERAMPSSLKNFLHRYRLPGPTSLLMYGALVATCFVYVSDWSPIVRYIPFYGRKLNDPKRYG</sequence>
<reference evidence="3" key="1">
    <citation type="submission" date="2019-12" db="UniProtKB">
        <authorList>
            <consortium name="WormBaseParasite"/>
        </authorList>
    </citation>
    <scope>IDENTIFICATION</scope>
</reference>
<dbReference type="Pfam" id="PF08997">
    <property type="entry name" value="UCR_6-4kD"/>
    <property type="match status" value="1"/>
</dbReference>
<keyword evidence="1" id="KW-0472">Membrane</keyword>
<dbReference type="SUPFAM" id="SSF81518">
    <property type="entry name" value="Subunit XI (6.4 kDa protein) of cytochrome bc1 complex (Ubiquinol-cytochrome c reductase)"/>
    <property type="match status" value="1"/>
</dbReference>
<dbReference type="WBParaSite" id="TMUE_1000003923.1">
    <property type="protein sequence ID" value="TMUE_1000003923.1"/>
    <property type="gene ID" value="WBGene00294646"/>
</dbReference>
<dbReference type="STRING" id="70415.A0A5S6Q9Q3"/>
<evidence type="ECO:0000313" key="2">
    <source>
        <dbReference type="Proteomes" id="UP000046395"/>
    </source>
</evidence>
<feature type="transmembrane region" description="Helical" evidence="1">
    <location>
        <begin position="20"/>
        <end position="42"/>
    </location>
</feature>
<keyword evidence="1" id="KW-0812">Transmembrane</keyword>
<dbReference type="GO" id="GO:0006122">
    <property type="term" value="P:mitochondrial electron transport, ubiquinol to cytochrome c"/>
    <property type="evidence" value="ECO:0007669"/>
    <property type="project" value="InterPro"/>
</dbReference>
<name>A0A5S6Q9Q3_TRIMR</name>
<organism evidence="2 3">
    <name type="scientific">Trichuris muris</name>
    <name type="common">Mouse whipworm</name>
    <dbReference type="NCBI Taxonomy" id="70415"/>
    <lineage>
        <taxon>Eukaryota</taxon>
        <taxon>Metazoa</taxon>
        <taxon>Ecdysozoa</taxon>
        <taxon>Nematoda</taxon>
        <taxon>Enoplea</taxon>
        <taxon>Dorylaimia</taxon>
        <taxon>Trichinellida</taxon>
        <taxon>Trichuridae</taxon>
        <taxon>Trichuris</taxon>
    </lineage>
</organism>
<keyword evidence="1" id="KW-1133">Transmembrane helix</keyword>
<evidence type="ECO:0000256" key="1">
    <source>
        <dbReference type="SAM" id="Phobius"/>
    </source>
</evidence>
<dbReference type="InterPro" id="IPR015089">
    <property type="entry name" value="UQCR"/>
</dbReference>
<dbReference type="InterPro" id="IPR029027">
    <property type="entry name" value="Single_a-helix_sf"/>
</dbReference>
<dbReference type="Gene3D" id="1.20.5.220">
    <property type="match status" value="1"/>
</dbReference>
<evidence type="ECO:0000313" key="3">
    <source>
        <dbReference type="WBParaSite" id="TMUE_1000003923.1"/>
    </source>
</evidence>
<accession>A0A5S6Q9Q3</accession>
<dbReference type="AlphaFoldDB" id="A0A5S6Q9Q3"/>
<keyword evidence="2" id="KW-1185">Reference proteome</keyword>
<dbReference type="GO" id="GO:0005739">
    <property type="term" value="C:mitochondrion"/>
    <property type="evidence" value="ECO:0007669"/>
    <property type="project" value="GOC"/>
</dbReference>
<dbReference type="Proteomes" id="UP000046395">
    <property type="component" value="Unassembled WGS sequence"/>
</dbReference>
<protein>
    <submittedName>
        <fullName evidence="3">Uncharacterized protein</fullName>
    </submittedName>
</protein>
<proteinExistence type="predicted"/>